<dbReference type="PANTHER" id="PTHR23028">
    <property type="entry name" value="ACETYLTRANSFERASE"/>
    <property type="match status" value="1"/>
</dbReference>
<keyword evidence="1" id="KW-0472">Membrane</keyword>
<feature type="transmembrane region" description="Helical" evidence="1">
    <location>
        <begin position="138"/>
        <end position="161"/>
    </location>
</feature>
<dbReference type="AlphaFoldDB" id="A0A6G7B8N3"/>
<proteinExistence type="predicted"/>
<organism evidence="3 4">
    <name type="scientific">Lactobacillus iners</name>
    <dbReference type="NCBI Taxonomy" id="147802"/>
    <lineage>
        <taxon>Bacteria</taxon>
        <taxon>Bacillati</taxon>
        <taxon>Bacillota</taxon>
        <taxon>Bacilli</taxon>
        <taxon>Lactobacillales</taxon>
        <taxon>Lactobacillaceae</taxon>
        <taxon>Lactobacillus</taxon>
    </lineage>
</organism>
<feature type="transmembrane region" description="Helical" evidence="1">
    <location>
        <begin position="204"/>
        <end position="222"/>
    </location>
</feature>
<feature type="transmembrane region" description="Helical" evidence="1">
    <location>
        <begin position="331"/>
        <end position="352"/>
    </location>
</feature>
<feature type="transmembrane region" description="Helical" evidence="1">
    <location>
        <begin position="33"/>
        <end position="56"/>
    </location>
</feature>
<evidence type="ECO:0000259" key="2">
    <source>
        <dbReference type="Pfam" id="PF01757"/>
    </source>
</evidence>
<keyword evidence="1" id="KW-0812">Transmembrane</keyword>
<feature type="transmembrane region" description="Helical" evidence="1">
    <location>
        <begin position="234"/>
        <end position="252"/>
    </location>
</feature>
<evidence type="ECO:0000256" key="1">
    <source>
        <dbReference type="SAM" id="Phobius"/>
    </source>
</evidence>
<dbReference type="InterPro" id="IPR050879">
    <property type="entry name" value="Acyltransferase_3"/>
</dbReference>
<feature type="transmembrane region" description="Helical" evidence="1">
    <location>
        <begin position="297"/>
        <end position="319"/>
    </location>
</feature>
<feature type="transmembrane region" description="Helical" evidence="1">
    <location>
        <begin position="170"/>
        <end position="189"/>
    </location>
</feature>
<feature type="domain" description="Acyltransferase 3" evidence="2">
    <location>
        <begin position="12"/>
        <end position="342"/>
    </location>
</feature>
<keyword evidence="1" id="KW-1133">Transmembrane helix</keyword>
<dbReference type="SUPFAM" id="SSF52266">
    <property type="entry name" value="SGNH hydrolase"/>
    <property type="match status" value="1"/>
</dbReference>
<dbReference type="GO" id="GO:0016020">
    <property type="term" value="C:membrane"/>
    <property type="evidence" value="ECO:0007669"/>
    <property type="project" value="TreeGrafter"/>
</dbReference>
<dbReference type="Pfam" id="PF01757">
    <property type="entry name" value="Acyl_transf_3"/>
    <property type="match status" value="1"/>
</dbReference>
<name>A0A6G7B8N3_9LACO</name>
<dbReference type="GO" id="GO:0016747">
    <property type="term" value="F:acyltransferase activity, transferring groups other than amino-acyl groups"/>
    <property type="evidence" value="ECO:0007669"/>
    <property type="project" value="InterPro"/>
</dbReference>
<dbReference type="InterPro" id="IPR002656">
    <property type="entry name" value="Acyl_transf_3_dom"/>
</dbReference>
<feature type="transmembrane region" description="Helical" evidence="1">
    <location>
        <begin position="264"/>
        <end position="285"/>
    </location>
</feature>
<dbReference type="PANTHER" id="PTHR23028:SF53">
    <property type="entry name" value="ACYL_TRANSF_3 DOMAIN-CONTAINING PROTEIN"/>
    <property type="match status" value="1"/>
</dbReference>
<gene>
    <name evidence="3" type="ORF">G6Z83_03365</name>
</gene>
<feature type="transmembrane region" description="Helical" evidence="1">
    <location>
        <begin position="383"/>
        <end position="402"/>
    </location>
</feature>
<dbReference type="EMBL" id="CP049228">
    <property type="protein sequence ID" value="QIH23752.1"/>
    <property type="molecule type" value="Genomic_DNA"/>
</dbReference>
<evidence type="ECO:0000313" key="3">
    <source>
        <dbReference type="EMBL" id="QIH23752.1"/>
    </source>
</evidence>
<dbReference type="RefSeq" id="WP_164823980.1">
    <property type="nucleotide sequence ID" value="NZ_CP049228.1"/>
</dbReference>
<dbReference type="CDD" id="cd01840">
    <property type="entry name" value="SGNH_hydrolase_yrhL_like"/>
    <property type="match status" value="1"/>
</dbReference>
<accession>A0A6G7B8N3</accession>
<feature type="transmembrane region" description="Helical" evidence="1">
    <location>
        <begin position="7"/>
        <end position="27"/>
    </location>
</feature>
<dbReference type="GO" id="GO:0009103">
    <property type="term" value="P:lipopolysaccharide biosynthetic process"/>
    <property type="evidence" value="ECO:0007669"/>
    <property type="project" value="TreeGrafter"/>
</dbReference>
<evidence type="ECO:0000313" key="4">
    <source>
        <dbReference type="Proteomes" id="UP000501676"/>
    </source>
</evidence>
<sequence length="640" mass="73727">MKNKNRFITGYSGLRSLAVIGVILYHLNPNVFIGGYLGVLIFFVLSGYLVTDHMLFSYQTYGRYSNRLFYLKRIKKLYPQLISVLWISGAYILIFQRDILSKFNEIVLANLFNVYNIWQIFNGQSYFERFASNESPFVHLWTMSILGQFYLLWPIIMYILVYKLRTKKELFITISVLTILSAMEMALLYKPGVDTSRIYYGTDTRFFALGIGALLAIVCPTNRLRIGIKKNNTILLDSLGAVSFIGMFILATNQCMNPMQAFPYMGGMFIFSILTAIMVAIIANPHSHWNLVLTNPIFNWIGSRSYGIYLYQFPIMIFFESQAKNLAYNVFFYRVSEIILILLISELSYRLIEKPFGSLKWNQVHDFTRKIFTINKRYLCQKLVTMVGLIVFVLGTIAIFTAPTVKAKNADNSPLARQIKKNRREQLEDNKKIIAKAKSNKVKLAGKEKIVNWAKRRMKANIVNKDFERYGISQLDLQLAQKLCVTAIGDSVMAGSSQNLKKMIPSSLVDATVSRQLVPTINLFEKYKQNGALYPNVLIGLGTNGPFKMSDVDNLMRILGDKRRVFWVNVYVPSRSWQQPVNQLLYQAEKKYKNLYIINWNGFAKNHSKLLYADHTHPNVEGSKYYSVMITKYLVEHGKF</sequence>
<keyword evidence="3" id="KW-0808">Transferase</keyword>
<feature type="transmembrane region" description="Helical" evidence="1">
    <location>
        <begin position="77"/>
        <end position="95"/>
    </location>
</feature>
<dbReference type="Proteomes" id="UP000501676">
    <property type="component" value="Chromosome"/>
</dbReference>
<protein>
    <submittedName>
        <fullName evidence="3">Acetyltransferase</fullName>
    </submittedName>
</protein>
<reference evidence="3 4" key="1">
    <citation type="submission" date="2020-02" db="EMBL/GenBank/DDBJ databases">
        <title>Complete genome sequences of six Lactobacillus iners strains isolated from the human vagina.</title>
        <authorList>
            <person name="France M.T."/>
            <person name="Rutt L."/>
            <person name="Narina S."/>
            <person name="Arbaugh S."/>
            <person name="Humphrys M.S."/>
            <person name="Ma B."/>
            <person name="Hayward M.R."/>
            <person name="Relman D."/>
            <person name="Kwon D.S."/>
            <person name="Ravel J."/>
        </authorList>
    </citation>
    <scope>NUCLEOTIDE SEQUENCE [LARGE SCALE GENOMIC DNA]</scope>
    <source>
        <strain evidence="3 4">C0210C1</strain>
    </source>
</reference>